<feature type="region of interest" description="Disordered" evidence="1">
    <location>
        <begin position="26"/>
        <end position="182"/>
    </location>
</feature>
<feature type="compositionally biased region" description="Basic and acidic residues" evidence="1">
    <location>
        <begin position="69"/>
        <end position="108"/>
    </location>
</feature>
<organism evidence="3 4">
    <name type="scientific">Bradyrhizobium algeriense</name>
    <dbReference type="NCBI Taxonomy" id="634784"/>
    <lineage>
        <taxon>Bacteria</taxon>
        <taxon>Pseudomonadati</taxon>
        <taxon>Pseudomonadota</taxon>
        <taxon>Alphaproteobacteria</taxon>
        <taxon>Hyphomicrobiales</taxon>
        <taxon>Nitrobacteraceae</taxon>
        <taxon>Bradyrhizobium</taxon>
    </lineage>
</organism>
<name>A0ABU8B9Y8_9BRAD</name>
<feature type="compositionally biased region" description="Basic and acidic residues" evidence="1">
    <location>
        <begin position="143"/>
        <end position="154"/>
    </location>
</feature>
<dbReference type="RefSeq" id="WP_334480427.1">
    <property type="nucleotide sequence ID" value="NZ_JAZHRV010000001.1"/>
</dbReference>
<evidence type="ECO:0000256" key="2">
    <source>
        <dbReference type="SAM" id="SignalP"/>
    </source>
</evidence>
<protein>
    <recommendedName>
        <fullName evidence="5">DUF1236 domain-containing protein</fullName>
    </recommendedName>
</protein>
<feature type="compositionally biased region" description="Low complexity" evidence="1">
    <location>
        <begin position="155"/>
        <end position="177"/>
    </location>
</feature>
<reference evidence="3 4" key="1">
    <citation type="submission" date="2024-02" db="EMBL/GenBank/DDBJ databases">
        <title>Adaptive strategies in a cosmopolitan and abundant soil bacterium.</title>
        <authorList>
            <person name="Carini P."/>
        </authorList>
    </citation>
    <scope>NUCLEOTIDE SEQUENCE [LARGE SCALE GENOMIC DNA]</scope>
    <source>
        <strain evidence="3 4">AZCC 1608</strain>
    </source>
</reference>
<keyword evidence="4" id="KW-1185">Reference proteome</keyword>
<proteinExistence type="predicted"/>
<accession>A0ABU8B9Y8</accession>
<evidence type="ECO:0000313" key="3">
    <source>
        <dbReference type="EMBL" id="MEH2555359.1"/>
    </source>
</evidence>
<sequence length="260" mass="27673">MTNRFLISVATAALIAGTGFANAQGTGMGRDAGSPGSATQQSAPSDRGGGASGGTMQRDSGGTTGMKGAESEKSTGAEKNQRADDKMKGGKDMKAEGKEDRGGMKGEQKGQTTGQGTMQRDQSTTQQRERDQTPGRDQTMPQKDQKAQGKEDRMQTQTQGGAAGQSTTTTGQAGAAGKLSTEQRTQITSVIKEQRVAPVTNVNFSISVGTRVPRDVVFHTLPERVVTIYPEWRRYKFILVKEQIVIVDPNTFEIVAILEA</sequence>
<dbReference type="Proteomes" id="UP001364224">
    <property type="component" value="Unassembled WGS sequence"/>
</dbReference>
<feature type="chain" id="PRO_5045805738" description="DUF1236 domain-containing protein" evidence="2">
    <location>
        <begin position="24"/>
        <end position="260"/>
    </location>
</feature>
<keyword evidence="2" id="KW-0732">Signal</keyword>
<evidence type="ECO:0008006" key="5">
    <source>
        <dbReference type="Google" id="ProtNLM"/>
    </source>
</evidence>
<evidence type="ECO:0000256" key="1">
    <source>
        <dbReference type="SAM" id="MobiDB-lite"/>
    </source>
</evidence>
<dbReference type="InterPro" id="IPR009642">
    <property type="entry name" value="DUF1236"/>
</dbReference>
<feature type="signal peptide" evidence="2">
    <location>
        <begin position="1"/>
        <end position="23"/>
    </location>
</feature>
<feature type="compositionally biased region" description="Low complexity" evidence="1">
    <location>
        <begin position="109"/>
        <end position="119"/>
    </location>
</feature>
<comment type="caution">
    <text evidence="3">The sequence shown here is derived from an EMBL/GenBank/DDBJ whole genome shotgun (WGS) entry which is preliminary data.</text>
</comment>
<dbReference type="EMBL" id="JAZHRV010000001">
    <property type="protein sequence ID" value="MEH2555359.1"/>
    <property type="molecule type" value="Genomic_DNA"/>
</dbReference>
<dbReference type="Pfam" id="PF06823">
    <property type="entry name" value="DUF1236"/>
    <property type="match status" value="1"/>
</dbReference>
<evidence type="ECO:0000313" key="4">
    <source>
        <dbReference type="Proteomes" id="UP001364224"/>
    </source>
</evidence>
<gene>
    <name evidence="3" type="ORF">V1286_002888</name>
</gene>